<evidence type="ECO:0000256" key="1">
    <source>
        <dbReference type="ARBA" id="ARBA00022450"/>
    </source>
</evidence>
<keyword evidence="7" id="KW-1185">Reference proteome</keyword>
<dbReference type="InterPro" id="IPR032821">
    <property type="entry name" value="PKS_assoc"/>
</dbReference>
<dbReference type="InterPro" id="IPR014043">
    <property type="entry name" value="Acyl_transferase_dom"/>
</dbReference>
<dbReference type="Pfam" id="PF02801">
    <property type="entry name" value="Ketoacyl-synt_C"/>
    <property type="match status" value="1"/>
</dbReference>
<protein>
    <submittedName>
        <fullName evidence="6">Acyl transferase domain-containing protein</fullName>
    </submittedName>
</protein>
<evidence type="ECO:0000313" key="6">
    <source>
        <dbReference type="EMBL" id="SDT70186.1"/>
    </source>
</evidence>
<dbReference type="AlphaFoldDB" id="A0A1H2CJF2"/>
<evidence type="ECO:0000313" key="7">
    <source>
        <dbReference type="Proteomes" id="UP000198688"/>
    </source>
</evidence>
<dbReference type="CDD" id="cd00833">
    <property type="entry name" value="PKS"/>
    <property type="match status" value="1"/>
</dbReference>
<dbReference type="InterPro" id="IPR016039">
    <property type="entry name" value="Thiolase-like"/>
</dbReference>
<dbReference type="Pfam" id="PF00109">
    <property type="entry name" value="ketoacyl-synt"/>
    <property type="match status" value="1"/>
</dbReference>
<name>A0A1H2CJF2_9ACTN</name>
<dbReference type="GO" id="GO:0004312">
    <property type="term" value="F:fatty acid synthase activity"/>
    <property type="evidence" value="ECO:0007669"/>
    <property type="project" value="TreeGrafter"/>
</dbReference>
<dbReference type="InterPro" id="IPR020841">
    <property type="entry name" value="PKS_Beta-ketoAc_synthase_dom"/>
</dbReference>
<dbReference type="InterPro" id="IPR014030">
    <property type="entry name" value="Ketoacyl_synth_N"/>
</dbReference>
<keyword evidence="1" id="KW-0596">Phosphopantetheine</keyword>
<dbReference type="PANTHER" id="PTHR43775">
    <property type="entry name" value="FATTY ACID SYNTHASE"/>
    <property type="match status" value="1"/>
</dbReference>
<dbReference type="PROSITE" id="PS52004">
    <property type="entry name" value="KS3_2"/>
    <property type="match status" value="1"/>
</dbReference>
<proteinExistence type="inferred from homology"/>
<accession>A0A1H2CJF2</accession>
<feature type="domain" description="Ketosynthase family 3 (KS3)" evidence="5">
    <location>
        <begin position="2"/>
        <end position="425"/>
    </location>
</feature>
<dbReference type="InterPro" id="IPR014031">
    <property type="entry name" value="Ketoacyl_synth_C"/>
</dbReference>
<dbReference type="PROSITE" id="PS00606">
    <property type="entry name" value="KS3_1"/>
    <property type="match status" value="1"/>
</dbReference>
<dbReference type="Gene3D" id="1.10.1240.100">
    <property type="match status" value="1"/>
</dbReference>
<dbReference type="InterPro" id="IPR018201">
    <property type="entry name" value="Ketoacyl_synth_AS"/>
</dbReference>
<dbReference type="SMART" id="SM00827">
    <property type="entry name" value="PKS_AT"/>
    <property type="match status" value="1"/>
</dbReference>
<organism evidence="6 7">
    <name type="scientific">Actinoplanes derwentensis</name>
    <dbReference type="NCBI Taxonomy" id="113562"/>
    <lineage>
        <taxon>Bacteria</taxon>
        <taxon>Bacillati</taxon>
        <taxon>Actinomycetota</taxon>
        <taxon>Actinomycetes</taxon>
        <taxon>Micromonosporales</taxon>
        <taxon>Micromonosporaceae</taxon>
        <taxon>Actinoplanes</taxon>
    </lineage>
</organism>
<gene>
    <name evidence="6" type="ORF">SAMN04489716_5902</name>
</gene>
<dbReference type="InterPro" id="IPR016035">
    <property type="entry name" value="Acyl_Trfase/lysoPLipase"/>
</dbReference>
<keyword evidence="2" id="KW-0597">Phosphoprotein</keyword>
<dbReference type="OrthoDB" id="9778690at2"/>
<evidence type="ECO:0000256" key="2">
    <source>
        <dbReference type="ARBA" id="ARBA00022553"/>
    </source>
</evidence>
<dbReference type="GO" id="GO:0071770">
    <property type="term" value="P:DIM/DIP cell wall layer assembly"/>
    <property type="evidence" value="ECO:0007669"/>
    <property type="project" value="TreeGrafter"/>
</dbReference>
<reference evidence="6 7" key="1">
    <citation type="submission" date="2016-10" db="EMBL/GenBank/DDBJ databases">
        <authorList>
            <person name="de Groot N.N."/>
        </authorList>
    </citation>
    <scope>NUCLEOTIDE SEQUENCE [LARGE SCALE GENOMIC DNA]</scope>
    <source>
        <strain evidence="6 7">DSM 43941</strain>
    </source>
</reference>
<dbReference type="GO" id="GO:0005737">
    <property type="term" value="C:cytoplasm"/>
    <property type="evidence" value="ECO:0007669"/>
    <property type="project" value="TreeGrafter"/>
</dbReference>
<dbReference type="RefSeq" id="WP_092548229.1">
    <property type="nucleotide sequence ID" value="NZ_BOMJ01000086.1"/>
</dbReference>
<keyword evidence="3 4" id="KW-0808">Transferase</keyword>
<dbReference type="GO" id="GO:0005886">
    <property type="term" value="C:plasma membrane"/>
    <property type="evidence" value="ECO:0007669"/>
    <property type="project" value="TreeGrafter"/>
</dbReference>
<dbReference type="SUPFAM" id="SSF53901">
    <property type="entry name" value="Thiolase-like"/>
    <property type="match status" value="1"/>
</dbReference>
<dbReference type="SUPFAM" id="SSF52151">
    <property type="entry name" value="FabD/lysophospholipase-like"/>
    <property type="match status" value="1"/>
</dbReference>
<evidence type="ECO:0000256" key="3">
    <source>
        <dbReference type="ARBA" id="ARBA00022679"/>
    </source>
</evidence>
<dbReference type="STRING" id="113562.SAMN04489716_5902"/>
<dbReference type="SMART" id="SM00825">
    <property type="entry name" value="PKS_KS"/>
    <property type="match status" value="1"/>
</dbReference>
<dbReference type="GO" id="GO:0006633">
    <property type="term" value="P:fatty acid biosynthetic process"/>
    <property type="evidence" value="ECO:0007669"/>
    <property type="project" value="InterPro"/>
</dbReference>
<dbReference type="InterPro" id="IPR050091">
    <property type="entry name" value="PKS_NRPS_Biosynth_Enz"/>
</dbReference>
<dbReference type="Pfam" id="PF16197">
    <property type="entry name" value="KAsynt_C_assoc"/>
    <property type="match status" value="1"/>
</dbReference>
<dbReference type="EMBL" id="LT629758">
    <property type="protein sequence ID" value="SDT70186.1"/>
    <property type="molecule type" value="Genomic_DNA"/>
</dbReference>
<dbReference type="Gene3D" id="3.40.47.10">
    <property type="match status" value="1"/>
</dbReference>
<evidence type="ECO:0000256" key="4">
    <source>
        <dbReference type="RuleBase" id="RU003694"/>
    </source>
</evidence>
<dbReference type="Gene3D" id="3.40.366.10">
    <property type="entry name" value="Malonyl-Coenzyme A Acyl Carrier Protein, domain 2"/>
    <property type="match status" value="1"/>
</dbReference>
<dbReference type="InterPro" id="IPR001227">
    <property type="entry name" value="Ac_transferase_dom_sf"/>
</dbReference>
<comment type="similarity">
    <text evidence="4">Belongs to the thiolase-like superfamily. Beta-ketoacyl-ACP synthases family.</text>
</comment>
<evidence type="ECO:0000259" key="5">
    <source>
        <dbReference type="PROSITE" id="PS52004"/>
    </source>
</evidence>
<dbReference type="Proteomes" id="UP000198688">
    <property type="component" value="Chromosome I"/>
</dbReference>
<sequence>MSDRVAVVGMSIRAAEVSDTADLWRLISTGRSGRHEFSAQESARRGVPEHRYKNPAYVPVAYPIADSLAFDVRAFGSTGSEAELTDPQHRVILQACYRAVESAGCFIGSLPDRVGVFLGSRASDYGAQIAFHGDGRVDSAKLAIGTEPDYMSSRVSYAFGLTGPSMTVLTACSSSSVAVHLACQAILAGECDSALAGGVAVDVRDAGYLVTDGGIHSPRGRCEPYTTSADGTVDGNGVAVLFLRRLDAALAEGNPILGVIAGTAVNNDGRARAGFTVPGVTGQIELIGEALDVAELSASRIGLLEGHGAGTGIGDLLEIDAASQAFRSAGADVHDCRLHSVKANIGNLTAAAGAAGVISCLLAMRHGSIPPNAPLTQGASPVDLRGTPFSLSAEPVGWRRSDEGRYAAVSSFGMGGTNAHIIIGDAGPEVRAAARKGRSWQLLPLSADDPHRLATAVRSVRSTVDESSAEIRQDIGHTLRTGRPELSTRATALVPVHGGPADVRWPDPARFRVAPETPPPLVVLLPGELPRDAPAFALYQAEPVFRTAVDDGLAVLERRLPPDTFAAVRGAFRPGTPSIPARISQPVLHLLAVGQHSLLGSLGIRPDLLIGYGTGELTAAHLSGALSFEDAALGDTRPGERARFDEALRTAAAGHPEAVYLQLSGGSHLLDAGLVVAPGGENGESTFPRMVADLWERGVRIDWDAYAERDHALRADVAPREFDRTPHLHPVLLDHCPGVDPAELTGKRAG</sequence>
<dbReference type="PANTHER" id="PTHR43775:SF37">
    <property type="entry name" value="SI:DKEY-61P9.11"/>
    <property type="match status" value="1"/>
</dbReference>
<dbReference type="GO" id="GO:0004315">
    <property type="term" value="F:3-oxoacyl-[acyl-carrier-protein] synthase activity"/>
    <property type="evidence" value="ECO:0007669"/>
    <property type="project" value="InterPro"/>
</dbReference>